<dbReference type="InterPro" id="IPR000550">
    <property type="entry name" value="Hppk"/>
</dbReference>
<dbReference type="AlphaFoldDB" id="A0A2T6BGS0"/>
<keyword evidence="5" id="KW-0547">Nucleotide-binding</keyword>
<evidence type="ECO:0000256" key="8">
    <source>
        <dbReference type="ARBA" id="ARBA00022909"/>
    </source>
</evidence>
<dbReference type="SUPFAM" id="SSF55083">
    <property type="entry name" value="6-hydroxymethyl-7,8-dihydropterin pyrophosphokinase, HPPK"/>
    <property type="match status" value="1"/>
</dbReference>
<keyword evidence="11" id="KW-1185">Reference proteome</keyword>
<dbReference type="GO" id="GO:0046656">
    <property type="term" value="P:folic acid biosynthetic process"/>
    <property type="evidence" value="ECO:0007669"/>
    <property type="project" value="UniProtKB-KW"/>
</dbReference>
<evidence type="ECO:0000313" key="10">
    <source>
        <dbReference type="EMBL" id="PTX55265.1"/>
    </source>
</evidence>
<evidence type="ECO:0000256" key="3">
    <source>
        <dbReference type="ARBA" id="ARBA00013253"/>
    </source>
</evidence>
<name>A0A2T6BGS0_9BACL</name>
<dbReference type="EC" id="2.7.6.3" evidence="3"/>
<dbReference type="Pfam" id="PF01288">
    <property type="entry name" value="HPPK"/>
    <property type="match status" value="1"/>
</dbReference>
<evidence type="ECO:0000256" key="1">
    <source>
        <dbReference type="ARBA" id="ARBA00000198"/>
    </source>
</evidence>
<keyword evidence="8" id="KW-0289">Folate biosynthesis</keyword>
<evidence type="ECO:0000256" key="7">
    <source>
        <dbReference type="ARBA" id="ARBA00022840"/>
    </source>
</evidence>
<organism evidence="10 11">
    <name type="scientific">Melghirimyces profundicolus</name>
    <dbReference type="NCBI Taxonomy" id="1242148"/>
    <lineage>
        <taxon>Bacteria</taxon>
        <taxon>Bacillati</taxon>
        <taxon>Bacillota</taxon>
        <taxon>Bacilli</taxon>
        <taxon>Bacillales</taxon>
        <taxon>Thermoactinomycetaceae</taxon>
        <taxon>Melghirimyces</taxon>
    </lineage>
</organism>
<evidence type="ECO:0000256" key="5">
    <source>
        <dbReference type="ARBA" id="ARBA00022741"/>
    </source>
</evidence>
<gene>
    <name evidence="10" type="ORF">C8P63_12062</name>
</gene>
<dbReference type="Gene3D" id="3.30.70.560">
    <property type="entry name" value="7,8-Dihydro-6-hydroxymethylpterin-pyrophosphokinase HPPK"/>
    <property type="match status" value="1"/>
</dbReference>
<dbReference type="GO" id="GO:0003848">
    <property type="term" value="F:2-amino-4-hydroxy-6-hydroxymethyldihydropteridine diphosphokinase activity"/>
    <property type="evidence" value="ECO:0007669"/>
    <property type="project" value="UniProtKB-EC"/>
</dbReference>
<keyword evidence="4" id="KW-0808">Transferase</keyword>
<evidence type="ECO:0000313" key="11">
    <source>
        <dbReference type="Proteomes" id="UP000244240"/>
    </source>
</evidence>
<dbReference type="PANTHER" id="PTHR43071:SF1">
    <property type="entry name" value="2-AMINO-4-HYDROXY-6-HYDROXYMETHYLDIHYDROPTERIDINE PYROPHOSPHOKINASE"/>
    <property type="match status" value="1"/>
</dbReference>
<protein>
    <recommendedName>
        <fullName evidence="3">2-amino-4-hydroxy-6-hydroxymethyldihydropteridine diphosphokinase</fullName>
        <ecNumber evidence="3">2.7.6.3</ecNumber>
    </recommendedName>
</protein>
<dbReference type="GO" id="GO:0016301">
    <property type="term" value="F:kinase activity"/>
    <property type="evidence" value="ECO:0007669"/>
    <property type="project" value="UniProtKB-KW"/>
</dbReference>
<keyword evidence="6 10" id="KW-0418">Kinase</keyword>
<comment type="caution">
    <text evidence="10">The sequence shown here is derived from an EMBL/GenBank/DDBJ whole genome shotgun (WGS) entry which is preliminary data.</text>
</comment>
<comment type="catalytic activity">
    <reaction evidence="1">
        <text>6-hydroxymethyl-7,8-dihydropterin + ATP = (7,8-dihydropterin-6-yl)methyl diphosphate + AMP + H(+)</text>
        <dbReference type="Rhea" id="RHEA:11412"/>
        <dbReference type="ChEBI" id="CHEBI:15378"/>
        <dbReference type="ChEBI" id="CHEBI:30616"/>
        <dbReference type="ChEBI" id="CHEBI:44841"/>
        <dbReference type="ChEBI" id="CHEBI:72950"/>
        <dbReference type="ChEBI" id="CHEBI:456215"/>
        <dbReference type="EC" id="2.7.6.3"/>
    </reaction>
</comment>
<dbReference type="UniPathway" id="UPA00077">
    <property type="reaction ID" value="UER00155"/>
</dbReference>
<dbReference type="EMBL" id="QBKR01000020">
    <property type="protein sequence ID" value="PTX55265.1"/>
    <property type="molecule type" value="Genomic_DNA"/>
</dbReference>
<accession>A0A2T6BGS0</accession>
<dbReference type="RefSeq" id="WP_108025164.1">
    <property type="nucleotide sequence ID" value="NZ_QBKR01000020.1"/>
</dbReference>
<dbReference type="PANTHER" id="PTHR43071">
    <property type="entry name" value="2-AMINO-4-HYDROXY-6-HYDROXYMETHYLDIHYDROPTERIDINE PYROPHOSPHOKINASE"/>
    <property type="match status" value="1"/>
</dbReference>
<dbReference type="GO" id="GO:0046654">
    <property type="term" value="P:tetrahydrofolate biosynthetic process"/>
    <property type="evidence" value="ECO:0007669"/>
    <property type="project" value="UniProtKB-UniPathway"/>
</dbReference>
<evidence type="ECO:0000256" key="4">
    <source>
        <dbReference type="ARBA" id="ARBA00022679"/>
    </source>
</evidence>
<reference evidence="10 11" key="1">
    <citation type="submission" date="2018-04" db="EMBL/GenBank/DDBJ databases">
        <title>Genomic Encyclopedia of Archaeal and Bacterial Type Strains, Phase II (KMG-II): from individual species to whole genera.</title>
        <authorList>
            <person name="Goeker M."/>
        </authorList>
    </citation>
    <scope>NUCLEOTIDE SEQUENCE [LARGE SCALE GENOMIC DNA]</scope>
    <source>
        <strain evidence="10 11">DSM 45787</strain>
    </source>
</reference>
<dbReference type="GO" id="GO:0005524">
    <property type="term" value="F:ATP binding"/>
    <property type="evidence" value="ECO:0007669"/>
    <property type="project" value="UniProtKB-KW"/>
</dbReference>
<evidence type="ECO:0000256" key="6">
    <source>
        <dbReference type="ARBA" id="ARBA00022777"/>
    </source>
</evidence>
<proteinExistence type="predicted"/>
<sequence length="176" mass="19649">MREITAYLGLGTNLGRRMANLEEALLRLHETEGVRITRLSSLYETAPVGYLNQPDFLNACAEVKTDRSPDELLQVLLGVERDLHRVRTVRWGPRTIDLDLLLYGDAVIRRENLTVPHPRMTERPFVLLPLAEIAGDVPVPGTGRTVARWAEEAGEPEGVKKLPYSIPLPYVTEGGV</sequence>
<keyword evidence="7" id="KW-0067">ATP-binding</keyword>
<dbReference type="OrthoDB" id="9808041at2"/>
<dbReference type="Proteomes" id="UP000244240">
    <property type="component" value="Unassembled WGS sequence"/>
</dbReference>
<comment type="pathway">
    <text evidence="2">Cofactor biosynthesis; tetrahydrofolate biosynthesis; 2-amino-4-hydroxy-6-hydroxymethyl-7,8-dihydropteridine diphosphate from 7,8-dihydroneopterin triphosphate: step 4/4.</text>
</comment>
<dbReference type="PROSITE" id="PS00794">
    <property type="entry name" value="HPPK"/>
    <property type="match status" value="1"/>
</dbReference>
<evidence type="ECO:0000256" key="2">
    <source>
        <dbReference type="ARBA" id="ARBA00005051"/>
    </source>
</evidence>
<feature type="domain" description="7,8-dihydro-6-hydroxymethylpterin-pyrophosphokinase" evidence="9">
    <location>
        <begin position="90"/>
        <end position="101"/>
    </location>
</feature>
<dbReference type="CDD" id="cd00483">
    <property type="entry name" value="HPPK"/>
    <property type="match status" value="1"/>
</dbReference>
<dbReference type="NCBIfam" id="TIGR01498">
    <property type="entry name" value="folK"/>
    <property type="match status" value="1"/>
</dbReference>
<evidence type="ECO:0000259" key="9">
    <source>
        <dbReference type="PROSITE" id="PS00794"/>
    </source>
</evidence>
<dbReference type="InterPro" id="IPR035907">
    <property type="entry name" value="Hppk_sf"/>
</dbReference>